<dbReference type="InterPro" id="IPR022742">
    <property type="entry name" value="Hydrolase_4"/>
</dbReference>
<dbReference type="PANTHER" id="PTHR43194">
    <property type="entry name" value="HYDROLASE ALPHA/BETA FOLD FAMILY"/>
    <property type="match status" value="1"/>
</dbReference>
<feature type="site" description="Important for substrate specificity" evidence="3">
    <location>
        <position position="143"/>
    </location>
</feature>
<feature type="binding site" evidence="2">
    <location>
        <position position="26"/>
    </location>
    <ligand>
        <name>substrate</name>
    </ligand>
</feature>
<dbReference type="PIRSF" id="PIRSF017388">
    <property type="entry name" value="Esterase_lipase"/>
    <property type="match status" value="1"/>
</dbReference>
<sequence length="255" mass="27621">MPAVAGAEGFAHDGSSEVGVVLSHGFTGSPFSVRPWAEHLVAQGCSVRVPLLPGHGTDWREMNRTTWPQWYGELERAHDELAARCDVVFACGLSMGGALALRLAQQRQDLAGLVLVNPSVMSLRKDIRFVPLLSKVVASVAPISDDIAKPGVSEHAYPRTPLRALASLTRLWAAVRADLPKVTQPLLLLHSAVDHVVEPENAAVILAEVGSTDATEVVLEHSYHVATLDHDAPLIHDRSAEFIHRVTAERTRDRA</sequence>
<dbReference type="InterPro" id="IPR012354">
    <property type="entry name" value="Esterase_lipase"/>
</dbReference>
<evidence type="ECO:0000313" key="5">
    <source>
        <dbReference type="EMBL" id="OLR95161.1"/>
    </source>
</evidence>
<accession>A0A1Q9LT31</accession>
<feature type="domain" description="Serine aminopeptidase S33" evidence="4">
    <location>
        <begin position="20"/>
        <end position="229"/>
    </location>
</feature>
<dbReference type="Proteomes" id="UP000186040">
    <property type="component" value="Unassembled WGS sequence"/>
</dbReference>
<evidence type="ECO:0000256" key="1">
    <source>
        <dbReference type="PIRSR" id="PIRSR017388-1"/>
    </source>
</evidence>
<feature type="active site" description="Nucleophile" evidence="1">
    <location>
        <position position="94"/>
    </location>
</feature>
<evidence type="ECO:0000256" key="3">
    <source>
        <dbReference type="PIRSR" id="PIRSR017388-3"/>
    </source>
</evidence>
<dbReference type="SUPFAM" id="SSF53474">
    <property type="entry name" value="alpha/beta-Hydrolases"/>
    <property type="match status" value="1"/>
</dbReference>
<dbReference type="Gene3D" id="3.40.50.1820">
    <property type="entry name" value="alpha/beta hydrolase"/>
    <property type="match status" value="1"/>
</dbReference>
<dbReference type="EMBL" id="MKQR01000004">
    <property type="protein sequence ID" value="OLR95161.1"/>
    <property type="molecule type" value="Genomic_DNA"/>
</dbReference>
<dbReference type="PANTHER" id="PTHR43194:SF2">
    <property type="entry name" value="PEROXISOMAL MEMBRANE PROTEIN LPX1"/>
    <property type="match status" value="1"/>
</dbReference>
<protein>
    <submittedName>
        <fullName evidence="5">Esterase</fullName>
    </submittedName>
</protein>
<dbReference type="InterPro" id="IPR050228">
    <property type="entry name" value="Carboxylesterase_BioH"/>
</dbReference>
<feature type="binding site" evidence="2">
    <location>
        <position position="95"/>
    </location>
    <ligand>
        <name>substrate</name>
    </ligand>
</feature>
<dbReference type="STRING" id="1193682.BJP25_07630"/>
<evidence type="ECO:0000256" key="2">
    <source>
        <dbReference type="PIRSR" id="PIRSR017388-2"/>
    </source>
</evidence>
<evidence type="ECO:0000313" key="6">
    <source>
        <dbReference type="Proteomes" id="UP000186040"/>
    </source>
</evidence>
<organism evidence="5 6">
    <name type="scientific">Actinokineospora bangkokensis</name>
    <dbReference type="NCBI Taxonomy" id="1193682"/>
    <lineage>
        <taxon>Bacteria</taxon>
        <taxon>Bacillati</taxon>
        <taxon>Actinomycetota</taxon>
        <taxon>Actinomycetes</taxon>
        <taxon>Pseudonocardiales</taxon>
        <taxon>Pseudonocardiaceae</taxon>
        <taxon>Actinokineospora</taxon>
    </lineage>
</organism>
<feature type="active site" description="Charge relay system" evidence="1">
    <location>
        <position position="224"/>
    </location>
</feature>
<name>A0A1Q9LT31_9PSEU</name>
<feature type="active site" description="Charge relay system" evidence="1">
    <location>
        <position position="194"/>
    </location>
</feature>
<dbReference type="RefSeq" id="WP_075973065.1">
    <property type="nucleotide sequence ID" value="NZ_MKQR01000004.1"/>
</dbReference>
<reference evidence="5 6" key="1">
    <citation type="submission" date="2016-10" db="EMBL/GenBank/DDBJ databases">
        <title>The Draft Genome Sequence of Actinokineospora bangkokensis 44EHWT reveals the biosynthetic pathway of antifungal compounds Thailandins with unusual extender unit butylmalonyl-CoA.</title>
        <authorList>
            <person name="Greule A."/>
            <person name="Intra B."/>
            <person name="Flemming S."/>
            <person name="Rommel M.G."/>
            <person name="Panbangred W."/>
            <person name="Bechthold A."/>
        </authorList>
    </citation>
    <scope>NUCLEOTIDE SEQUENCE [LARGE SCALE GENOMIC DNA]</scope>
    <source>
        <strain evidence="5 6">44EHW</strain>
    </source>
</reference>
<dbReference type="AlphaFoldDB" id="A0A1Q9LT31"/>
<dbReference type="OrthoDB" id="9786110at2"/>
<proteinExistence type="predicted"/>
<dbReference type="GO" id="GO:0052689">
    <property type="term" value="F:carboxylic ester hydrolase activity"/>
    <property type="evidence" value="ECO:0007669"/>
    <property type="project" value="InterPro"/>
</dbReference>
<dbReference type="InterPro" id="IPR029058">
    <property type="entry name" value="AB_hydrolase_fold"/>
</dbReference>
<dbReference type="Pfam" id="PF12146">
    <property type="entry name" value="Hydrolase_4"/>
    <property type="match status" value="1"/>
</dbReference>
<keyword evidence="6" id="KW-1185">Reference proteome</keyword>
<gene>
    <name evidence="5" type="ORF">BJP25_07630</name>
</gene>
<comment type="caution">
    <text evidence="5">The sequence shown here is derived from an EMBL/GenBank/DDBJ whole genome shotgun (WGS) entry which is preliminary data.</text>
</comment>
<evidence type="ECO:0000259" key="4">
    <source>
        <dbReference type="Pfam" id="PF12146"/>
    </source>
</evidence>